<evidence type="ECO:0000313" key="3">
    <source>
        <dbReference type="Proteomes" id="UP001189429"/>
    </source>
</evidence>
<dbReference type="Proteomes" id="UP001189429">
    <property type="component" value="Unassembled WGS sequence"/>
</dbReference>
<feature type="region of interest" description="Disordered" evidence="1">
    <location>
        <begin position="1"/>
        <end position="74"/>
    </location>
</feature>
<gene>
    <name evidence="2" type="ORF">PCOR1329_LOCUS40937</name>
</gene>
<comment type="caution">
    <text evidence="2">The sequence shown here is derived from an EMBL/GenBank/DDBJ whole genome shotgun (WGS) entry which is preliminary data.</text>
</comment>
<organism evidence="2 3">
    <name type="scientific">Prorocentrum cordatum</name>
    <dbReference type="NCBI Taxonomy" id="2364126"/>
    <lineage>
        <taxon>Eukaryota</taxon>
        <taxon>Sar</taxon>
        <taxon>Alveolata</taxon>
        <taxon>Dinophyceae</taxon>
        <taxon>Prorocentrales</taxon>
        <taxon>Prorocentraceae</taxon>
        <taxon>Prorocentrum</taxon>
    </lineage>
</organism>
<evidence type="ECO:0000313" key="2">
    <source>
        <dbReference type="EMBL" id="CAK0847839.1"/>
    </source>
</evidence>
<reference evidence="2" key="1">
    <citation type="submission" date="2023-10" db="EMBL/GenBank/DDBJ databases">
        <authorList>
            <person name="Chen Y."/>
            <person name="Shah S."/>
            <person name="Dougan E. K."/>
            <person name="Thang M."/>
            <person name="Chan C."/>
        </authorList>
    </citation>
    <scope>NUCLEOTIDE SEQUENCE [LARGE SCALE GENOMIC DNA]</scope>
</reference>
<feature type="compositionally biased region" description="Low complexity" evidence="1">
    <location>
        <begin position="18"/>
        <end position="44"/>
    </location>
</feature>
<dbReference type="EMBL" id="CAUYUJ010014934">
    <property type="protein sequence ID" value="CAK0847839.1"/>
    <property type="molecule type" value="Genomic_DNA"/>
</dbReference>
<name>A0ABN9TP16_9DINO</name>
<evidence type="ECO:0000256" key="1">
    <source>
        <dbReference type="SAM" id="MobiDB-lite"/>
    </source>
</evidence>
<sequence>MPFRAPASALPDGPPGARPSAGPAGAPSLSGGRRQLRRAAGASGPRTMVRWEPSAGFTRPPSATSARPAGGTGAFGGGVWSGTVGPPLRRAAVVVPLAGSPRVKALVLRGELEQPLLENTRLHGGVGPRLPPARVRAWAEPKCFELCSRSGRCGRGG</sequence>
<accession>A0ABN9TP16</accession>
<keyword evidence="3" id="KW-1185">Reference proteome</keyword>
<protein>
    <submittedName>
        <fullName evidence="2">Uncharacterized protein</fullName>
    </submittedName>
</protein>
<proteinExistence type="predicted"/>